<keyword evidence="3" id="KW-0678">Repressor</keyword>
<evidence type="ECO:0000256" key="8">
    <source>
        <dbReference type="ARBA" id="ARBA00033135"/>
    </source>
</evidence>
<dbReference type="OrthoDB" id="9813510at2"/>
<organism evidence="9 10">
    <name type="scientific">Hafnia paralvei</name>
    <dbReference type="NCBI Taxonomy" id="546367"/>
    <lineage>
        <taxon>Bacteria</taxon>
        <taxon>Pseudomonadati</taxon>
        <taxon>Pseudomonadota</taxon>
        <taxon>Gammaproteobacteria</taxon>
        <taxon>Enterobacterales</taxon>
        <taxon>Hafniaceae</taxon>
        <taxon>Hafnia</taxon>
    </lineage>
</organism>
<evidence type="ECO:0000313" key="9">
    <source>
        <dbReference type="EMBL" id="PAV96101.1"/>
    </source>
</evidence>
<proteinExistence type="inferred from homology"/>
<accession>A0A2A2MBQ9</accession>
<dbReference type="SUPFAM" id="SSF50118">
    <property type="entry name" value="Cell growth inhibitor/plasmid maintenance toxic component"/>
    <property type="match status" value="1"/>
</dbReference>
<dbReference type="AlphaFoldDB" id="A0A2A2MBQ9"/>
<comment type="similarity">
    <text evidence="1">Belongs to the CcdB toxin family.</text>
</comment>
<reference evidence="9 10" key="1">
    <citation type="submission" date="2017-08" db="EMBL/GenBank/DDBJ databases">
        <title>Draft Genome Sequence of Hafnia alvei CITHA-6 Isolated from Raw Bovine Milk.</title>
        <authorList>
            <person name="Culligan E.P."/>
            <person name="Mcsweeney A."/>
            <person name="O'Doherty C."/>
            <person name="Gleeson E."/>
            <person name="O'Riordan D."/>
            <person name="Sleator R.D."/>
        </authorList>
    </citation>
    <scope>NUCLEOTIDE SEQUENCE [LARGE SCALE GENOMIC DNA]</scope>
    <source>
        <strain evidence="9 10">CITHA-6</strain>
    </source>
</reference>
<gene>
    <name evidence="9" type="ORF">CJD50_13885</name>
</gene>
<keyword evidence="6" id="KW-0804">Transcription</keyword>
<evidence type="ECO:0000256" key="1">
    <source>
        <dbReference type="ARBA" id="ARBA00005230"/>
    </source>
</evidence>
<keyword evidence="4" id="KW-1277">Toxin-antitoxin system</keyword>
<dbReference type="Pfam" id="PF01845">
    <property type="entry name" value="CcdB"/>
    <property type="match status" value="1"/>
</dbReference>
<dbReference type="Gene3D" id="2.30.30.110">
    <property type="match status" value="1"/>
</dbReference>
<name>A0A2A2MBQ9_9GAMM</name>
<dbReference type="InterPro" id="IPR011067">
    <property type="entry name" value="Plasmid_toxin/cell-grow_inhib"/>
</dbReference>
<dbReference type="GO" id="GO:0006276">
    <property type="term" value="P:plasmid maintenance"/>
    <property type="evidence" value="ECO:0007669"/>
    <property type="project" value="InterPro"/>
</dbReference>
<evidence type="ECO:0000256" key="6">
    <source>
        <dbReference type="ARBA" id="ARBA00023163"/>
    </source>
</evidence>
<protein>
    <recommendedName>
        <fullName evidence="2">Toxin CcdB</fullName>
    </recommendedName>
    <alternativeName>
        <fullName evidence="8">Cytotoxic protein CcdB</fullName>
    </alternativeName>
    <alternativeName>
        <fullName evidence="7">Protein LetD</fullName>
    </alternativeName>
</protein>
<comment type="caution">
    <text evidence="9">The sequence shown here is derived from an EMBL/GenBank/DDBJ whole genome shotgun (WGS) entry which is preliminary data.</text>
</comment>
<evidence type="ECO:0000256" key="4">
    <source>
        <dbReference type="ARBA" id="ARBA00022649"/>
    </source>
</evidence>
<evidence type="ECO:0000256" key="5">
    <source>
        <dbReference type="ARBA" id="ARBA00023015"/>
    </source>
</evidence>
<dbReference type="RefSeq" id="WP_039187935.1">
    <property type="nucleotide sequence ID" value="NZ_CATYOV010000001.1"/>
</dbReference>
<evidence type="ECO:0000313" key="10">
    <source>
        <dbReference type="Proteomes" id="UP000218796"/>
    </source>
</evidence>
<dbReference type="Proteomes" id="UP000218796">
    <property type="component" value="Unassembled WGS sequence"/>
</dbReference>
<dbReference type="GO" id="GO:0008657">
    <property type="term" value="F:DNA topoisomerase type II (double strand cut, ATP-hydrolyzing) inhibitor activity"/>
    <property type="evidence" value="ECO:0007669"/>
    <property type="project" value="InterPro"/>
</dbReference>
<keyword evidence="10" id="KW-1185">Reference proteome</keyword>
<dbReference type="InterPro" id="IPR002712">
    <property type="entry name" value="CcdB"/>
</dbReference>
<keyword evidence="5" id="KW-0805">Transcription regulation</keyword>
<evidence type="ECO:0000256" key="2">
    <source>
        <dbReference type="ARBA" id="ARBA00015075"/>
    </source>
</evidence>
<sequence length="106" mass="11961">MSQFCVYANRDRASAKRFPYLLDVQHDFLSSLSTRMVIPLGLRNPSSPLAEQERLILSFKIEGQEVLLITPQMSGVALSQLGEQVDDLNYCRDDIVGAMDFLVFGY</sequence>
<dbReference type="EMBL" id="NQMS01000005">
    <property type="protein sequence ID" value="PAV96101.1"/>
    <property type="molecule type" value="Genomic_DNA"/>
</dbReference>
<evidence type="ECO:0000256" key="3">
    <source>
        <dbReference type="ARBA" id="ARBA00022491"/>
    </source>
</evidence>
<evidence type="ECO:0000256" key="7">
    <source>
        <dbReference type="ARBA" id="ARBA00029628"/>
    </source>
</evidence>